<dbReference type="GO" id="GO:0005199">
    <property type="term" value="F:structural constituent of cell wall"/>
    <property type="evidence" value="ECO:0007669"/>
    <property type="project" value="TreeGrafter"/>
</dbReference>
<reference evidence="9 10" key="1">
    <citation type="journal article" date="2016" name="Genome Announc.">
        <title>Genome Sequence of Madurella mycetomatis mm55, Isolated from a Human Mycetoma Case in Sudan.</title>
        <authorList>
            <person name="Smit S."/>
            <person name="Derks M.F."/>
            <person name="Bervoets S."/>
            <person name="Fahal A."/>
            <person name="van Leeuwen W."/>
            <person name="van Belkum A."/>
            <person name="van de Sande W.W."/>
        </authorList>
    </citation>
    <scope>NUCLEOTIDE SEQUENCE [LARGE SCALE GENOMIC DNA]</scope>
    <source>
        <strain evidence="10">mm55</strain>
    </source>
</reference>
<dbReference type="VEuPathDB" id="FungiDB:MMYC01_200491"/>
<organism evidence="9 10">
    <name type="scientific">Madurella mycetomatis</name>
    <dbReference type="NCBI Taxonomy" id="100816"/>
    <lineage>
        <taxon>Eukaryota</taxon>
        <taxon>Fungi</taxon>
        <taxon>Dikarya</taxon>
        <taxon>Ascomycota</taxon>
        <taxon>Pezizomycotina</taxon>
        <taxon>Sordariomycetes</taxon>
        <taxon>Sordariomycetidae</taxon>
        <taxon>Sordariales</taxon>
        <taxon>Sordariales incertae sedis</taxon>
        <taxon>Madurella</taxon>
    </lineage>
</organism>
<feature type="domain" description="Cell wall mannoprotein PIR1-like C-terminal" evidence="8">
    <location>
        <begin position="76"/>
        <end position="149"/>
    </location>
</feature>
<feature type="region of interest" description="Disordered" evidence="6">
    <location>
        <begin position="251"/>
        <end position="273"/>
    </location>
</feature>
<evidence type="ECO:0000256" key="2">
    <source>
        <dbReference type="ARBA" id="ARBA00022512"/>
    </source>
</evidence>
<feature type="chain" id="PRO_5008044044" evidence="7">
    <location>
        <begin position="18"/>
        <end position="307"/>
    </location>
</feature>
<dbReference type="GO" id="GO:0031505">
    <property type="term" value="P:fungal-type cell wall organization"/>
    <property type="evidence" value="ECO:0007669"/>
    <property type="project" value="TreeGrafter"/>
</dbReference>
<dbReference type="OrthoDB" id="5415592at2759"/>
<evidence type="ECO:0000259" key="8">
    <source>
        <dbReference type="Pfam" id="PF22799"/>
    </source>
</evidence>
<comment type="caution">
    <text evidence="9">The sequence shown here is derived from an EMBL/GenBank/DDBJ whole genome shotgun (WGS) entry which is preliminary data.</text>
</comment>
<sequence length="307" mass="31740">MRHQVLILFSAVASVTAQGVTDRITPPAPAPEGCRPHVEGKFEIGIMANKGRRDLALQNRAVCAGNGILVAELSNGIITDALNRTGYISASYQFQFDAPPQAGALYTAGFSHCGNGSLALGGSTIFYQCRSGGFYNLYDRWWAEQCSPVQILVMPCGGSDNSGAADVNDDQGQQVVATSTVATTVVVPLSDGHAQVVTTTKIIRICQIDDGQIQGHTTPCTAPATRRPTPAVSIPPVSQYSDGQIQVTPARSASVPATTGSQGEVTLPTSATPEATGAPLADAAVRCGGAISALLLAGLTVGALWVF</sequence>
<evidence type="ECO:0000313" key="10">
    <source>
        <dbReference type="Proteomes" id="UP000078237"/>
    </source>
</evidence>
<name>A0A175WHJ2_9PEZI</name>
<proteinExistence type="inferred from homology"/>
<dbReference type="Pfam" id="PF22799">
    <property type="entry name" value="PIR1-like_C"/>
    <property type="match status" value="1"/>
</dbReference>
<keyword evidence="10" id="KW-1185">Reference proteome</keyword>
<dbReference type="PANTHER" id="PTHR47254">
    <property type="entry name" value="CELL WALL MANNOPROTEIN CIS3-RELATED"/>
    <property type="match status" value="1"/>
</dbReference>
<evidence type="ECO:0000256" key="5">
    <source>
        <dbReference type="ARBA" id="ARBA00038219"/>
    </source>
</evidence>
<keyword evidence="3" id="KW-0964">Secreted</keyword>
<dbReference type="EMBL" id="LCTW02000004">
    <property type="protein sequence ID" value="KXX83045.1"/>
    <property type="molecule type" value="Genomic_DNA"/>
</dbReference>
<evidence type="ECO:0000256" key="7">
    <source>
        <dbReference type="SAM" id="SignalP"/>
    </source>
</evidence>
<dbReference type="Proteomes" id="UP000078237">
    <property type="component" value="Unassembled WGS sequence"/>
</dbReference>
<evidence type="ECO:0000256" key="4">
    <source>
        <dbReference type="ARBA" id="ARBA00022729"/>
    </source>
</evidence>
<protein>
    <submittedName>
        <fullName evidence="9">Cell wall mannoprotein CIS3</fullName>
    </submittedName>
</protein>
<evidence type="ECO:0000256" key="1">
    <source>
        <dbReference type="ARBA" id="ARBA00004191"/>
    </source>
</evidence>
<dbReference type="GO" id="GO:0009277">
    <property type="term" value="C:fungal-type cell wall"/>
    <property type="evidence" value="ECO:0007669"/>
    <property type="project" value="TreeGrafter"/>
</dbReference>
<comment type="similarity">
    <text evidence="5">Belongs to the PIR protein family.</text>
</comment>
<evidence type="ECO:0000256" key="6">
    <source>
        <dbReference type="SAM" id="MobiDB-lite"/>
    </source>
</evidence>
<dbReference type="AlphaFoldDB" id="A0A175WHJ2"/>
<gene>
    <name evidence="9" type="ORF">MMYC01_200491</name>
</gene>
<dbReference type="InterPro" id="IPR051153">
    <property type="entry name" value="Yeast_CWMannoprotein_PIR"/>
</dbReference>
<dbReference type="InterPro" id="IPR054508">
    <property type="entry name" value="PIR1-like_C"/>
</dbReference>
<feature type="signal peptide" evidence="7">
    <location>
        <begin position="1"/>
        <end position="17"/>
    </location>
</feature>
<comment type="subcellular location">
    <subcellularLocation>
        <location evidence="1">Secreted</location>
        <location evidence="1">Cell wall</location>
    </subcellularLocation>
</comment>
<dbReference type="PANTHER" id="PTHR47254:SF1">
    <property type="entry name" value="CELL WALL MANNOPROTEIN CIS3-RELATED"/>
    <property type="match status" value="1"/>
</dbReference>
<keyword evidence="4 7" id="KW-0732">Signal</keyword>
<evidence type="ECO:0000313" key="9">
    <source>
        <dbReference type="EMBL" id="KXX83045.1"/>
    </source>
</evidence>
<evidence type="ECO:0000256" key="3">
    <source>
        <dbReference type="ARBA" id="ARBA00022525"/>
    </source>
</evidence>
<keyword evidence="2" id="KW-0134">Cell wall</keyword>
<accession>A0A175WHJ2</accession>